<feature type="domain" description="ScoMcrA-like N-terminal head" evidence="1">
    <location>
        <begin position="30"/>
        <end position="114"/>
    </location>
</feature>
<keyword evidence="3" id="KW-1185">Reference proteome</keyword>
<proteinExistence type="predicted"/>
<evidence type="ECO:0000259" key="1">
    <source>
        <dbReference type="Pfam" id="PF26345"/>
    </source>
</evidence>
<reference evidence="2 3" key="1">
    <citation type="submission" date="2016-10" db="EMBL/GenBank/DDBJ databases">
        <authorList>
            <person name="de Groot N.N."/>
        </authorList>
    </citation>
    <scope>NUCLEOTIDE SEQUENCE [LARGE SCALE GENOMIC DNA]</scope>
    <source>
        <strain evidence="2 3">CGMCC 1.11147</strain>
    </source>
</reference>
<evidence type="ECO:0000313" key="2">
    <source>
        <dbReference type="EMBL" id="SDM95913.1"/>
    </source>
</evidence>
<dbReference type="InterPro" id="IPR058807">
    <property type="entry name" value="ScoMcrA_N"/>
</dbReference>
<dbReference type="Pfam" id="PF26345">
    <property type="entry name" value="ScoMcrA_N"/>
    <property type="match status" value="1"/>
</dbReference>
<evidence type="ECO:0000313" key="3">
    <source>
        <dbReference type="Proteomes" id="UP000199004"/>
    </source>
</evidence>
<accession>A0A1G9XHZ5</accession>
<gene>
    <name evidence="2" type="ORF">SAMN05192576_1366</name>
</gene>
<protein>
    <recommendedName>
        <fullName evidence="1">ScoMcrA-like N-terminal head domain-containing protein</fullName>
    </recommendedName>
</protein>
<organism evidence="2 3">
    <name type="scientific">Nocardioides szechwanensis</name>
    <dbReference type="NCBI Taxonomy" id="1005944"/>
    <lineage>
        <taxon>Bacteria</taxon>
        <taxon>Bacillati</taxon>
        <taxon>Actinomycetota</taxon>
        <taxon>Actinomycetes</taxon>
        <taxon>Propionibacteriales</taxon>
        <taxon>Nocardioidaceae</taxon>
        <taxon>Nocardioides</taxon>
    </lineage>
</organism>
<sequence>MLRQGLPSQSLVREFGAPGPRVGGVPDFHAVTRDHVLSAIAECDERGADSFQRAYGFGKTHDYLLWHDGKSYDSKAILGVAYKYATGTAASRARFAAEKEGVANLLRHLEFDVTFVDATGLADQPATGEWREAADLPLDESRDAWAEAARGGLIETAGQYHAVVTTKELATLAQNRTGIRTKQLTHYWIGDVLTRVAAECARRDEPLLSSLCVTTDGSVGASYAPAVLAATGEVPADADDHAAQERLRCYRHFGADLPEGGGVAALTPKLAATRGRERKIRAQEKVHAHCPICNLQLPATGICDDCN</sequence>
<dbReference type="AlphaFoldDB" id="A0A1G9XHZ5"/>
<dbReference type="Proteomes" id="UP000199004">
    <property type="component" value="Unassembled WGS sequence"/>
</dbReference>
<dbReference type="STRING" id="1005944.SAMN05192576_1366"/>
<dbReference type="EMBL" id="FNIC01000001">
    <property type="protein sequence ID" value="SDM95913.1"/>
    <property type="molecule type" value="Genomic_DNA"/>
</dbReference>
<name>A0A1G9XHZ5_9ACTN</name>